<dbReference type="InterPro" id="IPR009038">
    <property type="entry name" value="GOLD_dom"/>
</dbReference>
<evidence type="ECO:0000256" key="3">
    <source>
        <dbReference type="ARBA" id="ARBA00022692"/>
    </source>
</evidence>
<keyword evidence="6 9" id="KW-0472">Membrane</keyword>
<evidence type="ECO:0000256" key="2">
    <source>
        <dbReference type="ARBA" id="ARBA00007104"/>
    </source>
</evidence>
<proteinExistence type="inferred from homology"/>
<evidence type="ECO:0000313" key="12">
    <source>
        <dbReference type="EMBL" id="OMJ08660.1"/>
    </source>
</evidence>
<dbReference type="OrthoDB" id="1929172at2759"/>
<dbReference type="Pfam" id="PF01105">
    <property type="entry name" value="EMP24_GP25L"/>
    <property type="match status" value="1"/>
</dbReference>
<dbReference type="SUPFAM" id="SSF101576">
    <property type="entry name" value="Supernatant protein factor (SPF), C-terminal domain"/>
    <property type="match status" value="1"/>
</dbReference>
<comment type="subcellular location">
    <subcellularLocation>
        <location evidence="7">Endomembrane system</location>
        <topology evidence="7">Single-pass membrane protein</topology>
    </subcellularLocation>
    <subcellularLocation>
        <location evidence="1 8">Membrane</location>
        <topology evidence="1 8">Single-pass type I membrane protein</topology>
    </subcellularLocation>
</comment>
<dbReference type="AlphaFoldDB" id="A0A1R1X7P7"/>
<dbReference type="EMBL" id="LSSN01004907">
    <property type="protein sequence ID" value="OMJ10645.1"/>
    <property type="molecule type" value="Genomic_DNA"/>
</dbReference>
<feature type="domain" description="GOLD" evidence="11">
    <location>
        <begin position="11"/>
        <end position="115"/>
    </location>
</feature>
<evidence type="ECO:0000256" key="5">
    <source>
        <dbReference type="ARBA" id="ARBA00022989"/>
    </source>
</evidence>
<dbReference type="Proteomes" id="UP000187283">
    <property type="component" value="Unassembled WGS sequence"/>
</dbReference>
<keyword evidence="5 9" id="KW-1133">Transmembrane helix</keyword>
<accession>A0A1R1X7P7</accession>
<dbReference type="PROSITE" id="PS50866">
    <property type="entry name" value="GOLD"/>
    <property type="match status" value="1"/>
</dbReference>
<evidence type="ECO:0000256" key="6">
    <source>
        <dbReference type="ARBA" id="ARBA00023136"/>
    </source>
</evidence>
<feature type="chain" id="PRO_5015069013" evidence="10">
    <location>
        <begin position="21"/>
        <end position="205"/>
    </location>
</feature>
<gene>
    <name evidence="13" type="ORF">AYI70_g10206</name>
    <name evidence="12" type="ORF">AYI70_g11403</name>
</gene>
<evidence type="ECO:0000256" key="4">
    <source>
        <dbReference type="ARBA" id="ARBA00022729"/>
    </source>
</evidence>
<evidence type="ECO:0000256" key="10">
    <source>
        <dbReference type="SAM" id="SignalP"/>
    </source>
</evidence>
<dbReference type="PANTHER" id="PTHR22811">
    <property type="entry name" value="TRANSMEMBRANE EMP24 DOMAIN-CONTAINING PROTEIN"/>
    <property type="match status" value="1"/>
</dbReference>
<keyword evidence="4 10" id="KW-0732">Signal</keyword>
<feature type="transmembrane region" description="Helical" evidence="9">
    <location>
        <begin position="172"/>
        <end position="194"/>
    </location>
</feature>
<dbReference type="InterPro" id="IPR015720">
    <property type="entry name" value="Emp24-like"/>
</dbReference>
<comment type="similarity">
    <text evidence="2 8">Belongs to the EMP24/GP25L family.</text>
</comment>
<organism evidence="13 14">
    <name type="scientific">Smittium culicis</name>
    <dbReference type="NCBI Taxonomy" id="133412"/>
    <lineage>
        <taxon>Eukaryota</taxon>
        <taxon>Fungi</taxon>
        <taxon>Fungi incertae sedis</taxon>
        <taxon>Zoopagomycota</taxon>
        <taxon>Kickxellomycotina</taxon>
        <taxon>Harpellomycetes</taxon>
        <taxon>Harpellales</taxon>
        <taxon>Legeriomycetaceae</taxon>
        <taxon>Smittium</taxon>
    </lineage>
</organism>
<evidence type="ECO:0000313" key="14">
    <source>
        <dbReference type="Proteomes" id="UP000187283"/>
    </source>
</evidence>
<dbReference type="GO" id="GO:0016020">
    <property type="term" value="C:membrane"/>
    <property type="evidence" value="ECO:0007669"/>
    <property type="project" value="UniProtKB-SubCell"/>
</dbReference>
<reference evidence="13 14" key="1">
    <citation type="submission" date="2017-01" db="EMBL/GenBank/DDBJ databases">
        <authorList>
            <person name="Mah S.A."/>
            <person name="Swanson W.J."/>
            <person name="Moy G.W."/>
            <person name="Vacquier V.D."/>
        </authorList>
    </citation>
    <scope>NUCLEOTIDE SEQUENCE [LARGE SCALE GENOMIC DNA]</scope>
    <source>
        <strain evidence="13 14">GSMNP</strain>
    </source>
</reference>
<evidence type="ECO:0000256" key="7">
    <source>
        <dbReference type="ARBA" id="ARBA00037847"/>
    </source>
</evidence>
<keyword evidence="3 8" id="KW-0812">Transmembrane</keyword>
<evidence type="ECO:0000256" key="8">
    <source>
        <dbReference type="RuleBase" id="RU003827"/>
    </source>
</evidence>
<name>A0A1R1X7P7_9FUNG</name>
<comment type="caution">
    <text evidence="13">The sequence shown here is derived from an EMBL/GenBank/DDBJ whole genome shotgun (WGS) entry which is preliminary data.</text>
</comment>
<protein>
    <submittedName>
        <fullName evidence="13">Putative membrane protein</fullName>
    </submittedName>
</protein>
<dbReference type="EMBL" id="LSSN01005728">
    <property type="protein sequence ID" value="OMJ08660.1"/>
    <property type="molecule type" value="Genomic_DNA"/>
</dbReference>
<dbReference type="GO" id="GO:0012505">
    <property type="term" value="C:endomembrane system"/>
    <property type="evidence" value="ECO:0007669"/>
    <property type="project" value="UniProtKB-SubCell"/>
</dbReference>
<dbReference type="InterPro" id="IPR036598">
    <property type="entry name" value="GOLD_dom_sf"/>
</dbReference>
<keyword evidence="14" id="KW-1185">Reference proteome</keyword>
<dbReference type="STRING" id="133412.A0A1R1X7P7"/>
<evidence type="ECO:0000259" key="11">
    <source>
        <dbReference type="PROSITE" id="PS50866"/>
    </source>
</evidence>
<evidence type="ECO:0000313" key="13">
    <source>
        <dbReference type="EMBL" id="OMJ10645.1"/>
    </source>
</evidence>
<evidence type="ECO:0000256" key="9">
    <source>
        <dbReference type="SAM" id="Phobius"/>
    </source>
</evidence>
<sequence>MISSKYLLVAFLCFITTIKAISLSTWVSANTEKTYYILNDQPGQKMSLYLSVTEGGNFDIDYTVTDPKGVIILKGDSERQVETYLTCNEVGEYSISFSNRMSTVVDKLVEFEITIEDEARDPDLKSRFGAKTHDFGASRIHGDLHNIERFQMYFRAKENRNFATVKSTEKRILWYALLESACVILVAVIQVYSIQSLFTAKKSRF</sequence>
<dbReference type="SMART" id="SM01190">
    <property type="entry name" value="EMP24_GP25L"/>
    <property type="match status" value="1"/>
</dbReference>
<feature type="signal peptide" evidence="10">
    <location>
        <begin position="1"/>
        <end position="20"/>
    </location>
</feature>
<evidence type="ECO:0000256" key="1">
    <source>
        <dbReference type="ARBA" id="ARBA00004479"/>
    </source>
</evidence>